<sequence>MSITENIEKIANTLPAQVCLIAVSKTKPIEDIEEAYRWGQRAFGENKVQELIRKQEVLPEDIEWHLIGHLQTNKVKEVVPVVTLIHAVDSLKLLSVINREAHKIGRVVDCLLQLHIAEESTKFGLSEAETVELLESEAYREMQNIRVIGVMGMATHTEEEGQVRNEFRRLREIYEKLKRTYFPTEISFREISMGMSGDYLIAVEEGSTMVRIGSSIFGERDYNKPEETNNQKK</sequence>
<comment type="cofactor">
    <cofactor evidence="3">
        <name>pyridoxal 5'-phosphate</name>
        <dbReference type="ChEBI" id="CHEBI:597326"/>
    </cofactor>
</comment>
<dbReference type="FunFam" id="3.20.20.10:FF:000018">
    <property type="entry name" value="Pyridoxal phosphate homeostasis protein"/>
    <property type="match status" value="1"/>
</dbReference>
<evidence type="ECO:0000313" key="6">
    <source>
        <dbReference type="EMBL" id="EHP49332.1"/>
    </source>
</evidence>
<comment type="caution">
    <text evidence="6">The sequence shown here is derived from an EMBL/GenBank/DDBJ whole genome shotgun (WGS) entry which is preliminary data.</text>
</comment>
<dbReference type="PATRIC" id="fig|742817.3.peg.905"/>
<dbReference type="STRING" id="742817.HMPREF9449_00850"/>
<dbReference type="Gene3D" id="3.20.20.10">
    <property type="entry name" value="Alanine racemase"/>
    <property type="match status" value="1"/>
</dbReference>
<gene>
    <name evidence="6" type="ORF">HMPREF9449_00850</name>
</gene>
<dbReference type="RefSeq" id="WP_009135998.1">
    <property type="nucleotide sequence ID" value="NZ_JH594596.1"/>
</dbReference>
<dbReference type="eggNOG" id="COG0325">
    <property type="taxonomic scope" value="Bacteria"/>
</dbReference>
<evidence type="ECO:0000259" key="5">
    <source>
        <dbReference type="Pfam" id="PF01168"/>
    </source>
</evidence>
<dbReference type="InterPro" id="IPR001608">
    <property type="entry name" value="Ala_racemase_N"/>
</dbReference>
<keyword evidence="7" id="KW-1185">Reference proteome</keyword>
<comment type="function">
    <text evidence="2">Pyridoxal 5'-phosphate (PLP)-binding protein, which is involved in PLP homeostasis.</text>
</comment>
<dbReference type="NCBIfam" id="TIGR00044">
    <property type="entry name" value="YggS family pyridoxal phosphate-dependent enzyme"/>
    <property type="match status" value="1"/>
</dbReference>
<dbReference type="PIRSF" id="PIRSF004848">
    <property type="entry name" value="YBL036c_PLPDEIII"/>
    <property type="match status" value="1"/>
</dbReference>
<evidence type="ECO:0000256" key="3">
    <source>
        <dbReference type="PIRSR" id="PIRSR004848-1"/>
    </source>
</evidence>
<organism evidence="6 7">
    <name type="scientific">Odoribacter laneus YIT 12061</name>
    <dbReference type="NCBI Taxonomy" id="742817"/>
    <lineage>
        <taxon>Bacteria</taxon>
        <taxon>Pseudomonadati</taxon>
        <taxon>Bacteroidota</taxon>
        <taxon>Bacteroidia</taxon>
        <taxon>Bacteroidales</taxon>
        <taxon>Odoribacteraceae</taxon>
        <taxon>Odoribacter</taxon>
    </lineage>
</organism>
<proteinExistence type="inferred from homology"/>
<accession>H1DF14</accession>
<name>H1DF14_9BACT</name>
<evidence type="ECO:0000313" key="7">
    <source>
        <dbReference type="Proteomes" id="UP000004892"/>
    </source>
</evidence>
<evidence type="ECO:0000256" key="1">
    <source>
        <dbReference type="ARBA" id="ARBA00022898"/>
    </source>
</evidence>
<comment type="similarity">
    <text evidence="2 4">Belongs to the pyridoxal phosphate-binding protein YggS/PROSC family.</text>
</comment>
<keyword evidence="1 2" id="KW-0663">Pyridoxal phosphate</keyword>
<dbReference type="HOGENOM" id="CLU_059988_1_3_10"/>
<dbReference type="EMBL" id="ADMC01000014">
    <property type="protein sequence ID" value="EHP49332.1"/>
    <property type="molecule type" value="Genomic_DNA"/>
</dbReference>
<dbReference type="CDD" id="cd00635">
    <property type="entry name" value="PLPDE_III_YBL036c_like"/>
    <property type="match status" value="1"/>
</dbReference>
<feature type="domain" description="Alanine racemase N-terminal" evidence="5">
    <location>
        <begin position="3"/>
        <end position="220"/>
    </location>
</feature>
<dbReference type="SUPFAM" id="SSF51419">
    <property type="entry name" value="PLP-binding barrel"/>
    <property type="match status" value="1"/>
</dbReference>
<protein>
    <recommendedName>
        <fullName evidence="2">Pyridoxal phosphate homeostasis protein</fullName>
        <shortName evidence="2">PLP homeostasis protein</shortName>
    </recommendedName>
</protein>
<dbReference type="PANTHER" id="PTHR10146">
    <property type="entry name" value="PROLINE SYNTHETASE CO-TRANSCRIBED BACTERIAL HOMOLOG PROTEIN"/>
    <property type="match status" value="1"/>
</dbReference>
<feature type="modified residue" description="N6-(pyridoxal phosphate)lysine" evidence="2 3">
    <location>
        <position position="25"/>
    </location>
</feature>
<reference evidence="6 7" key="1">
    <citation type="submission" date="2012-01" db="EMBL/GenBank/DDBJ databases">
        <title>The Genome Sequence of Odoribacter laneus YIT 12061.</title>
        <authorList>
            <consortium name="The Broad Institute Genome Sequencing Platform"/>
            <person name="Earl A."/>
            <person name="Ward D."/>
            <person name="Feldgarden M."/>
            <person name="Gevers D."/>
            <person name="Morotomi M."/>
            <person name="Young S.K."/>
            <person name="Zeng Q."/>
            <person name="Gargeya S."/>
            <person name="Fitzgerald M."/>
            <person name="Haas B."/>
            <person name="Abouelleil A."/>
            <person name="Alvarado L."/>
            <person name="Arachchi H.M."/>
            <person name="Berlin A."/>
            <person name="Chapman S.B."/>
            <person name="Gearin G."/>
            <person name="Goldberg J."/>
            <person name="Griggs A."/>
            <person name="Gujja S."/>
            <person name="Hansen M."/>
            <person name="Heiman D."/>
            <person name="Howarth C."/>
            <person name="Larimer J."/>
            <person name="Lui A."/>
            <person name="MacDonald P.J.P."/>
            <person name="McCowen C."/>
            <person name="Montmayeur A."/>
            <person name="Murphy C."/>
            <person name="Neiman D."/>
            <person name="Pearson M."/>
            <person name="Priest M."/>
            <person name="Roberts A."/>
            <person name="Saif S."/>
            <person name="Shea T."/>
            <person name="Sisk P."/>
            <person name="Stolte C."/>
            <person name="Sykes S."/>
            <person name="Wortman J."/>
            <person name="Nusbaum C."/>
            <person name="Birren B."/>
        </authorList>
    </citation>
    <scope>NUCLEOTIDE SEQUENCE [LARGE SCALE GENOMIC DNA]</scope>
    <source>
        <strain evidence="6 7">YIT 12061</strain>
    </source>
</reference>
<dbReference type="InterPro" id="IPR011078">
    <property type="entry name" value="PyrdxlP_homeostasis"/>
</dbReference>
<evidence type="ECO:0000256" key="2">
    <source>
        <dbReference type="HAMAP-Rule" id="MF_02087"/>
    </source>
</evidence>
<dbReference type="GeneID" id="98068452"/>
<dbReference type="AlphaFoldDB" id="H1DF14"/>
<dbReference type="Pfam" id="PF01168">
    <property type="entry name" value="Ala_racemase_N"/>
    <property type="match status" value="1"/>
</dbReference>
<dbReference type="Proteomes" id="UP000004892">
    <property type="component" value="Unassembled WGS sequence"/>
</dbReference>
<dbReference type="HAMAP" id="MF_02087">
    <property type="entry name" value="PLP_homeostasis"/>
    <property type="match status" value="1"/>
</dbReference>
<evidence type="ECO:0000256" key="4">
    <source>
        <dbReference type="RuleBase" id="RU004514"/>
    </source>
</evidence>
<dbReference type="PANTHER" id="PTHR10146:SF14">
    <property type="entry name" value="PYRIDOXAL PHOSPHATE HOMEOSTASIS PROTEIN"/>
    <property type="match status" value="1"/>
</dbReference>
<dbReference type="GO" id="GO:0030170">
    <property type="term" value="F:pyridoxal phosphate binding"/>
    <property type="evidence" value="ECO:0007669"/>
    <property type="project" value="UniProtKB-UniRule"/>
</dbReference>
<dbReference type="InterPro" id="IPR029066">
    <property type="entry name" value="PLP-binding_barrel"/>
</dbReference>